<organism evidence="3 4">
    <name type="scientific">Bacteroides fragilis str. 3998T(B)3</name>
    <dbReference type="NCBI Taxonomy" id="1339316"/>
    <lineage>
        <taxon>Bacteria</taxon>
        <taxon>Pseudomonadati</taxon>
        <taxon>Bacteroidota</taxon>
        <taxon>Bacteroidia</taxon>
        <taxon>Bacteroidales</taxon>
        <taxon>Bacteroidaceae</taxon>
        <taxon>Bacteroides</taxon>
    </lineage>
</organism>
<dbReference type="Proteomes" id="UP000020773">
    <property type="component" value="Unassembled WGS sequence"/>
</dbReference>
<evidence type="ECO:0000313" key="4">
    <source>
        <dbReference type="Proteomes" id="UP000020773"/>
    </source>
</evidence>
<dbReference type="NCBIfam" id="NF041324">
    <property type="entry name" value="Bacteroid_MobA"/>
    <property type="match status" value="1"/>
</dbReference>
<sequence length="148" mass="17269">MNNEKKRPRTRGKGGRFPKPNPAIRRETVNLDEAGHARFLTMFEQSGLLSKSKFIAARIFNEEFRVIRTDRATMEYVVKLTELFRQFRAIGVNYNQAVKELHIHFTEKKALALLYRLEKLTLELVELNRRIVELSQKLASHGSQDQRG</sequence>
<evidence type="ECO:0000256" key="2">
    <source>
        <dbReference type="SAM" id="MobiDB-lite"/>
    </source>
</evidence>
<gene>
    <name evidence="3" type="ORF">M125_0916</name>
</gene>
<dbReference type="RefSeq" id="WP_042970892.1">
    <property type="nucleotide sequence ID" value="NZ_JGDB01000017.1"/>
</dbReference>
<feature type="region of interest" description="Disordered" evidence="2">
    <location>
        <begin position="1"/>
        <end position="22"/>
    </location>
</feature>
<dbReference type="PATRIC" id="fig|1339316.3.peg.892"/>
<dbReference type="AlphaFoldDB" id="A0A015VAD5"/>
<evidence type="ECO:0008006" key="5">
    <source>
        <dbReference type="Google" id="ProtNLM"/>
    </source>
</evidence>
<proteinExistence type="predicted"/>
<evidence type="ECO:0000256" key="1">
    <source>
        <dbReference type="SAM" id="Coils"/>
    </source>
</evidence>
<protein>
    <recommendedName>
        <fullName evidence="5">MobA protein</fullName>
    </recommendedName>
</protein>
<feature type="coiled-coil region" evidence="1">
    <location>
        <begin position="117"/>
        <end position="144"/>
    </location>
</feature>
<dbReference type="EMBL" id="JGDB01000017">
    <property type="protein sequence ID" value="EXY92326.1"/>
    <property type="molecule type" value="Genomic_DNA"/>
</dbReference>
<keyword evidence="1" id="KW-0175">Coiled coil</keyword>
<dbReference type="Pfam" id="PF19514">
    <property type="entry name" value="MobC_2"/>
    <property type="match status" value="1"/>
</dbReference>
<name>A0A015VAD5_BACFG</name>
<dbReference type="InterPro" id="IPR045788">
    <property type="entry name" value="MobC_2"/>
</dbReference>
<feature type="compositionally biased region" description="Basic residues" evidence="2">
    <location>
        <begin position="1"/>
        <end position="16"/>
    </location>
</feature>
<comment type="caution">
    <text evidence="3">The sequence shown here is derived from an EMBL/GenBank/DDBJ whole genome shotgun (WGS) entry which is preliminary data.</text>
</comment>
<reference evidence="3 4" key="1">
    <citation type="submission" date="2014-02" db="EMBL/GenBank/DDBJ databases">
        <authorList>
            <person name="Sears C."/>
            <person name="Carroll K."/>
            <person name="Sack B.R."/>
            <person name="Qadri F."/>
            <person name="Myers L.L."/>
            <person name="Chung G.-T."/>
            <person name="Escheverria P."/>
            <person name="Fraser C.M."/>
            <person name="Sadzewicz L."/>
            <person name="Shefchek K.A."/>
            <person name="Tallon L."/>
            <person name="Das S.P."/>
            <person name="Daugherty S."/>
            <person name="Mongodin E.F."/>
        </authorList>
    </citation>
    <scope>NUCLEOTIDE SEQUENCE [LARGE SCALE GENOMIC DNA]</scope>
    <source>
        <strain evidence="4">3998T(B)3</strain>
    </source>
</reference>
<accession>A0A015VAD5</accession>
<evidence type="ECO:0000313" key="3">
    <source>
        <dbReference type="EMBL" id="EXY92326.1"/>
    </source>
</evidence>